<evidence type="ECO:0000313" key="2">
    <source>
        <dbReference type="Proteomes" id="UP001259832"/>
    </source>
</evidence>
<proteinExistence type="predicted"/>
<reference evidence="1" key="1">
    <citation type="submission" date="2023-08" db="EMBL/GenBank/DDBJ databases">
        <title>Reference Genome Resource for the Citrus Pathogen Phytophthora citrophthora.</title>
        <authorList>
            <person name="Moller H."/>
            <person name="Coetzee B."/>
            <person name="Rose L.J."/>
            <person name="Van Niekerk J.M."/>
        </authorList>
    </citation>
    <scope>NUCLEOTIDE SEQUENCE</scope>
    <source>
        <strain evidence="1">STE-U-9442</strain>
    </source>
</reference>
<organism evidence="1 2">
    <name type="scientific">Phytophthora citrophthora</name>
    <dbReference type="NCBI Taxonomy" id="4793"/>
    <lineage>
        <taxon>Eukaryota</taxon>
        <taxon>Sar</taxon>
        <taxon>Stramenopiles</taxon>
        <taxon>Oomycota</taxon>
        <taxon>Peronosporomycetes</taxon>
        <taxon>Peronosporales</taxon>
        <taxon>Peronosporaceae</taxon>
        <taxon>Phytophthora</taxon>
    </lineage>
</organism>
<gene>
    <name evidence="1" type="ORF">P3T76_012225</name>
</gene>
<name>A0AAD9G5K0_9STRA</name>
<dbReference type="Proteomes" id="UP001259832">
    <property type="component" value="Unassembled WGS sequence"/>
</dbReference>
<accession>A0AAD9G5K0</accession>
<sequence length="168" mass="17717">MYTYHTNETVDLDGAVAVVLDDLIVGRASAATRDRRHTGGSAALDAQRVLAHIVPPDVVNGAVVLVAVNALHLVLSDDGVLECGAGLQLEHSRIRSALGLTLTGDIRALERLQLAIEDLPSLDDLSCRVLDGSGAGGPRAIGHRGGGGSRKEKSGGRCEWRRELDHCE</sequence>
<comment type="caution">
    <text evidence="1">The sequence shown here is derived from an EMBL/GenBank/DDBJ whole genome shotgun (WGS) entry which is preliminary data.</text>
</comment>
<protein>
    <submittedName>
        <fullName evidence="1">Uncharacterized protein</fullName>
    </submittedName>
</protein>
<evidence type="ECO:0000313" key="1">
    <source>
        <dbReference type="EMBL" id="KAK1932231.1"/>
    </source>
</evidence>
<dbReference type="EMBL" id="JASMQC010000030">
    <property type="protein sequence ID" value="KAK1932231.1"/>
    <property type="molecule type" value="Genomic_DNA"/>
</dbReference>
<dbReference type="AlphaFoldDB" id="A0AAD9G5K0"/>
<keyword evidence="2" id="KW-1185">Reference proteome</keyword>